<reference evidence="1 2" key="1">
    <citation type="submission" date="2023-07" db="EMBL/GenBank/DDBJ databases">
        <title>Genomic Encyclopedia of Type Strains, Phase IV (KMG-IV): sequencing the most valuable type-strain genomes for metagenomic binning, comparative biology and taxonomic classification.</title>
        <authorList>
            <person name="Goeker M."/>
        </authorList>
    </citation>
    <scope>NUCLEOTIDE SEQUENCE [LARGE SCALE GENOMIC DNA]</scope>
    <source>
        <strain evidence="1 2">DSM 19154</strain>
    </source>
</reference>
<keyword evidence="2" id="KW-1185">Reference proteome</keyword>
<protein>
    <submittedName>
        <fullName evidence="1">Uncharacterized protein</fullName>
    </submittedName>
</protein>
<sequence length="115" mass="13844">MDEQEVVYLEQWKNELEKELRLYHEQKVAITNQMVSLRAKKQIIEQVSNNMNQIDETLSKDEFEQHFEMQQLEDELERLTLDLDYVTSSNQASSVYNELVIRQIDEKLMELEQYA</sequence>
<evidence type="ECO:0000313" key="2">
    <source>
        <dbReference type="Proteomes" id="UP001225034"/>
    </source>
</evidence>
<evidence type="ECO:0000313" key="1">
    <source>
        <dbReference type="EMBL" id="MDQ0208503.1"/>
    </source>
</evidence>
<dbReference type="EMBL" id="JAUSUA010000005">
    <property type="protein sequence ID" value="MDQ0208503.1"/>
    <property type="molecule type" value="Genomic_DNA"/>
</dbReference>
<dbReference type="Proteomes" id="UP001225034">
    <property type="component" value="Unassembled WGS sequence"/>
</dbReference>
<organism evidence="1 2">
    <name type="scientific">Alkalicoccobacillus murimartini</name>
    <dbReference type="NCBI Taxonomy" id="171685"/>
    <lineage>
        <taxon>Bacteria</taxon>
        <taxon>Bacillati</taxon>
        <taxon>Bacillota</taxon>
        <taxon>Bacilli</taxon>
        <taxon>Bacillales</taxon>
        <taxon>Bacillaceae</taxon>
        <taxon>Alkalicoccobacillus</taxon>
    </lineage>
</organism>
<name>A0ABT9YKV7_9BACI</name>
<accession>A0ABT9YKV7</accession>
<dbReference type="RefSeq" id="WP_306984598.1">
    <property type="nucleotide sequence ID" value="NZ_JAUSUA010000005.1"/>
</dbReference>
<comment type="caution">
    <text evidence="1">The sequence shown here is derived from an EMBL/GenBank/DDBJ whole genome shotgun (WGS) entry which is preliminary data.</text>
</comment>
<proteinExistence type="predicted"/>
<gene>
    <name evidence="1" type="ORF">J2S05_003314</name>
</gene>